<dbReference type="EnsemblMetazoa" id="SMAR009193-RA">
    <property type="protein sequence ID" value="SMAR009193-PA"/>
    <property type="gene ID" value="SMAR009193"/>
</dbReference>
<keyword evidence="8" id="KW-1185">Reference proteome</keyword>
<feature type="transmembrane region" description="Helical" evidence="6">
    <location>
        <begin position="305"/>
        <end position="332"/>
    </location>
</feature>
<dbReference type="Pfam" id="PF00939">
    <property type="entry name" value="Na_sulph_symp"/>
    <property type="match status" value="1"/>
</dbReference>
<dbReference type="GO" id="GO:0015137">
    <property type="term" value="F:citrate transmembrane transporter activity"/>
    <property type="evidence" value="ECO:0007669"/>
    <property type="project" value="TreeGrafter"/>
</dbReference>
<dbReference type="STRING" id="126957.T1J6C4"/>
<protein>
    <recommendedName>
        <fullName evidence="9">Citrate transporter-like domain-containing protein</fullName>
    </recommendedName>
</protein>
<dbReference type="PANTHER" id="PTHR10283:SF82">
    <property type="entry name" value="SOLUTE CARRIER FAMILY 13 MEMBER 2"/>
    <property type="match status" value="1"/>
</dbReference>
<feature type="transmembrane region" description="Helical" evidence="6">
    <location>
        <begin position="440"/>
        <end position="461"/>
    </location>
</feature>
<dbReference type="EMBL" id="JH431875">
    <property type="status" value="NOT_ANNOTATED_CDS"/>
    <property type="molecule type" value="Genomic_DNA"/>
</dbReference>
<keyword evidence="3 6" id="KW-0812">Transmembrane</keyword>
<dbReference type="GO" id="GO:0005886">
    <property type="term" value="C:plasma membrane"/>
    <property type="evidence" value="ECO:0007669"/>
    <property type="project" value="TreeGrafter"/>
</dbReference>
<accession>T1J6C4</accession>
<sequence>MPSLRRVPIIHKEKVFACVKHEVKSLGEQLTSMLISILATRALHRWRQFVLVVAPFILLPLIIVVATPESKCAFVVLLVTTYWVTSALPLAVTSLLPIVLFPLLGILSSTEISHSYMKDSNVMLLAGIIAAIAIENCNLHRRIALRILLLAGTSPKWLMLNFMCTTAFLSMWINNTAATSLMVPIVESILQELSSSLDPPDSEKTNSDILSNNSNTNLVHCTVMETEVTEQYLTVPESTTISTESIRKKALAALKMENYRKGTLLSIAYASNFGGSTTVTGTGPNLVLMELLASLYQGAETGLTFFTWMLFAVPCAILCLILAWLWLQIVFLGPRSLYFKFKFIYIVFPRKERHAGKIKFDQILKSWQEVILKNRIVAGSVPCESGSKDSNLRVKNAIKRQYKEMGAINFHQGIILALFTLLVILWVFRRPEFIPGWSSFFPAGFIKDSVAGIGVVILMFAAPSRPDLFCCDCSQDNPPLRALTWPVVQKKIPWGILLLMGGGFALADGSKVHRYKY</sequence>
<comment type="subcellular location">
    <subcellularLocation>
        <location evidence="1">Membrane</location>
        <topology evidence="1">Multi-pass membrane protein</topology>
    </subcellularLocation>
</comment>
<organism evidence="7 8">
    <name type="scientific">Strigamia maritima</name>
    <name type="common">European centipede</name>
    <name type="synonym">Geophilus maritimus</name>
    <dbReference type="NCBI Taxonomy" id="126957"/>
    <lineage>
        <taxon>Eukaryota</taxon>
        <taxon>Metazoa</taxon>
        <taxon>Ecdysozoa</taxon>
        <taxon>Arthropoda</taxon>
        <taxon>Myriapoda</taxon>
        <taxon>Chilopoda</taxon>
        <taxon>Pleurostigmophora</taxon>
        <taxon>Geophilomorpha</taxon>
        <taxon>Linotaeniidae</taxon>
        <taxon>Strigamia</taxon>
    </lineage>
</organism>
<feature type="transmembrane region" description="Helical" evidence="6">
    <location>
        <begin position="46"/>
        <end position="66"/>
    </location>
</feature>
<dbReference type="eggNOG" id="KOG1281">
    <property type="taxonomic scope" value="Eukaryota"/>
</dbReference>
<evidence type="ECO:0000256" key="4">
    <source>
        <dbReference type="ARBA" id="ARBA00022989"/>
    </source>
</evidence>
<reference evidence="8" key="1">
    <citation type="submission" date="2011-05" db="EMBL/GenBank/DDBJ databases">
        <authorList>
            <person name="Richards S.R."/>
            <person name="Qu J."/>
            <person name="Jiang H."/>
            <person name="Jhangiani S.N."/>
            <person name="Agravi P."/>
            <person name="Goodspeed R."/>
            <person name="Gross S."/>
            <person name="Mandapat C."/>
            <person name="Jackson L."/>
            <person name="Mathew T."/>
            <person name="Pu L."/>
            <person name="Thornton R."/>
            <person name="Saada N."/>
            <person name="Wilczek-Boney K.B."/>
            <person name="Lee S."/>
            <person name="Kovar C."/>
            <person name="Wu Y."/>
            <person name="Scherer S.E."/>
            <person name="Worley K.C."/>
            <person name="Muzny D.M."/>
            <person name="Gibbs R."/>
        </authorList>
    </citation>
    <scope>NUCLEOTIDE SEQUENCE</scope>
    <source>
        <strain evidence="8">Brora</strain>
    </source>
</reference>
<evidence type="ECO:0000313" key="8">
    <source>
        <dbReference type="Proteomes" id="UP000014500"/>
    </source>
</evidence>
<dbReference type="AlphaFoldDB" id="T1J6C4"/>
<dbReference type="Proteomes" id="UP000014500">
    <property type="component" value="Unassembled WGS sequence"/>
</dbReference>
<evidence type="ECO:0000256" key="6">
    <source>
        <dbReference type="SAM" id="Phobius"/>
    </source>
</evidence>
<dbReference type="PhylomeDB" id="T1J6C4"/>
<dbReference type="PANTHER" id="PTHR10283">
    <property type="entry name" value="SOLUTE CARRIER FAMILY 13 MEMBER"/>
    <property type="match status" value="1"/>
</dbReference>
<comment type="similarity">
    <text evidence="2">Belongs to the SLC13A/DASS transporter (TC 2.A.47) family. NADC subfamily.</text>
</comment>
<feature type="transmembrane region" description="Helical" evidence="6">
    <location>
        <begin position="73"/>
        <end position="100"/>
    </location>
</feature>
<keyword evidence="5 6" id="KW-0472">Membrane</keyword>
<dbReference type="GO" id="GO:0015141">
    <property type="term" value="F:succinate transmembrane transporter activity"/>
    <property type="evidence" value="ECO:0007669"/>
    <property type="project" value="TreeGrafter"/>
</dbReference>
<evidence type="ECO:0008006" key="9">
    <source>
        <dbReference type="Google" id="ProtNLM"/>
    </source>
</evidence>
<keyword evidence="4 6" id="KW-1133">Transmembrane helix</keyword>
<feature type="transmembrane region" description="Helical" evidence="6">
    <location>
        <begin position="408"/>
        <end position="428"/>
    </location>
</feature>
<evidence type="ECO:0000256" key="1">
    <source>
        <dbReference type="ARBA" id="ARBA00004141"/>
    </source>
</evidence>
<dbReference type="HOGENOM" id="CLU_005170_9_1_1"/>
<dbReference type="InterPro" id="IPR001898">
    <property type="entry name" value="SLC13A/DASS"/>
</dbReference>
<name>T1J6C4_STRMM</name>
<evidence type="ECO:0000256" key="3">
    <source>
        <dbReference type="ARBA" id="ARBA00022692"/>
    </source>
</evidence>
<evidence type="ECO:0000313" key="7">
    <source>
        <dbReference type="EnsemblMetazoa" id="SMAR009193-PA"/>
    </source>
</evidence>
<evidence type="ECO:0000256" key="5">
    <source>
        <dbReference type="ARBA" id="ARBA00023136"/>
    </source>
</evidence>
<proteinExistence type="inferred from homology"/>
<evidence type="ECO:0000256" key="2">
    <source>
        <dbReference type="ARBA" id="ARBA00006772"/>
    </source>
</evidence>
<reference evidence="7" key="2">
    <citation type="submission" date="2015-02" db="UniProtKB">
        <authorList>
            <consortium name="EnsemblMetazoa"/>
        </authorList>
    </citation>
    <scope>IDENTIFICATION</scope>
</reference>